<proteinExistence type="predicted"/>
<dbReference type="AlphaFoldDB" id="A0A0E9SN28"/>
<protein>
    <submittedName>
        <fullName evidence="1">Uncharacterized protein</fullName>
    </submittedName>
</protein>
<accession>A0A0E9SN28</accession>
<reference evidence="1" key="2">
    <citation type="journal article" date="2015" name="Fish Shellfish Immunol.">
        <title>Early steps in the European eel (Anguilla anguilla)-Vibrio vulnificus interaction in the gills: Role of the RtxA13 toxin.</title>
        <authorList>
            <person name="Callol A."/>
            <person name="Pajuelo D."/>
            <person name="Ebbesson L."/>
            <person name="Teles M."/>
            <person name="MacKenzie S."/>
            <person name="Amaro C."/>
        </authorList>
    </citation>
    <scope>NUCLEOTIDE SEQUENCE</scope>
</reference>
<organism evidence="1">
    <name type="scientific">Anguilla anguilla</name>
    <name type="common">European freshwater eel</name>
    <name type="synonym">Muraena anguilla</name>
    <dbReference type="NCBI Taxonomy" id="7936"/>
    <lineage>
        <taxon>Eukaryota</taxon>
        <taxon>Metazoa</taxon>
        <taxon>Chordata</taxon>
        <taxon>Craniata</taxon>
        <taxon>Vertebrata</taxon>
        <taxon>Euteleostomi</taxon>
        <taxon>Actinopterygii</taxon>
        <taxon>Neopterygii</taxon>
        <taxon>Teleostei</taxon>
        <taxon>Anguilliformes</taxon>
        <taxon>Anguillidae</taxon>
        <taxon>Anguilla</taxon>
    </lineage>
</organism>
<name>A0A0E9SN28_ANGAN</name>
<dbReference type="EMBL" id="GBXM01066664">
    <property type="protein sequence ID" value="JAH41913.1"/>
    <property type="molecule type" value="Transcribed_RNA"/>
</dbReference>
<evidence type="ECO:0000313" key="1">
    <source>
        <dbReference type="EMBL" id="JAH41913.1"/>
    </source>
</evidence>
<reference evidence="1" key="1">
    <citation type="submission" date="2014-11" db="EMBL/GenBank/DDBJ databases">
        <authorList>
            <person name="Amaro Gonzalez C."/>
        </authorList>
    </citation>
    <scope>NUCLEOTIDE SEQUENCE</scope>
</reference>
<sequence>MHPMNFYSTYYMESAACPIICSCQYIILKCKHH</sequence>